<dbReference type="SMART" id="SM00662">
    <property type="entry name" value="RPOLD"/>
    <property type="match status" value="1"/>
</dbReference>
<keyword evidence="5" id="KW-0808">Transferase</keyword>
<dbReference type="Pfam" id="PF01000">
    <property type="entry name" value="RNA_pol_A_bac"/>
    <property type="match status" value="1"/>
</dbReference>
<name>A0A955LBV1_9BACT</name>
<dbReference type="EMBL" id="JAGQLF010000113">
    <property type="protein sequence ID" value="MCA9387397.1"/>
    <property type="molecule type" value="Genomic_DNA"/>
</dbReference>
<evidence type="ECO:0000256" key="5">
    <source>
        <dbReference type="ARBA" id="ARBA00022679"/>
    </source>
</evidence>
<dbReference type="Pfam" id="PF01193">
    <property type="entry name" value="RNA_pol_L"/>
    <property type="match status" value="1"/>
</dbReference>
<dbReference type="Gene3D" id="3.30.1360.10">
    <property type="entry name" value="RNA polymerase, RBP11-like subunit"/>
    <property type="match status" value="1"/>
</dbReference>
<organism evidence="12 13">
    <name type="scientific">Candidatus Dojkabacteria bacterium</name>
    <dbReference type="NCBI Taxonomy" id="2099670"/>
    <lineage>
        <taxon>Bacteria</taxon>
        <taxon>Candidatus Dojkabacteria</taxon>
    </lineage>
</organism>
<proteinExistence type="inferred from homology"/>
<dbReference type="GO" id="GO:0005737">
    <property type="term" value="C:cytoplasm"/>
    <property type="evidence" value="ECO:0007669"/>
    <property type="project" value="UniProtKB-ARBA"/>
</dbReference>
<dbReference type="InterPro" id="IPR011262">
    <property type="entry name" value="DNA-dir_RNA_pol_insert"/>
</dbReference>
<dbReference type="CDD" id="cd06928">
    <property type="entry name" value="RNAP_alpha_NTD"/>
    <property type="match status" value="1"/>
</dbReference>
<dbReference type="GO" id="GO:0006351">
    <property type="term" value="P:DNA-templated transcription"/>
    <property type="evidence" value="ECO:0007669"/>
    <property type="project" value="InterPro"/>
</dbReference>
<dbReference type="GO" id="GO:0000428">
    <property type="term" value="C:DNA-directed RNA polymerase complex"/>
    <property type="evidence" value="ECO:0007669"/>
    <property type="project" value="UniProtKB-KW"/>
</dbReference>
<dbReference type="SUPFAM" id="SSF56553">
    <property type="entry name" value="Insert subdomain of RNA polymerase alpha subunit"/>
    <property type="match status" value="1"/>
</dbReference>
<protein>
    <recommendedName>
        <fullName evidence="3">DNA-directed RNA polymerase subunit alpha</fullName>
        <ecNumber evidence="2">2.7.7.6</ecNumber>
    </recommendedName>
    <alternativeName>
        <fullName evidence="9">RNA polymerase subunit alpha</fullName>
    </alternativeName>
    <alternativeName>
        <fullName evidence="8">Transcriptase subunit alpha</fullName>
    </alternativeName>
</protein>
<accession>A0A955LBV1</accession>
<evidence type="ECO:0000256" key="2">
    <source>
        <dbReference type="ARBA" id="ARBA00012418"/>
    </source>
</evidence>
<gene>
    <name evidence="12" type="ORF">KC669_05185</name>
</gene>
<dbReference type="InterPro" id="IPR036643">
    <property type="entry name" value="RNApol_insert_sf"/>
</dbReference>
<dbReference type="AlphaFoldDB" id="A0A955LBV1"/>
<evidence type="ECO:0000256" key="9">
    <source>
        <dbReference type="ARBA" id="ARBA00033070"/>
    </source>
</evidence>
<comment type="catalytic activity">
    <reaction evidence="10">
        <text>RNA(n) + a ribonucleoside 5'-triphosphate = RNA(n+1) + diphosphate</text>
        <dbReference type="Rhea" id="RHEA:21248"/>
        <dbReference type="Rhea" id="RHEA-COMP:14527"/>
        <dbReference type="Rhea" id="RHEA-COMP:17342"/>
        <dbReference type="ChEBI" id="CHEBI:33019"/>
        <dbReference type="ChEBI" id="CHEBI:61557"/>
        <dbReference type="ChEBI" id="CHEBI:140395"/>
        <dbReference type="EC" id="2.7.7.6"/>
    </reaction>
</comment>
<dbReference type="InterPro" id="IPR036603">
    <property type="entry name" value="RBP11-like"/>
</dbReference>
<evidence type="ECO:0000256" key="6">
    <source>
        <dbReference type="ARBA" id="ARBA00022695"/>
    </source>
</evidence>
<dbReference type="EC" id="2.7.7.6" evidence="2"/>
<comment type="similarity">
    <text evidence="1">Belongs to the RNA polymerase alpha chain family.</text>
</comment>
<reference evidence="12" key="1">
    <citation type="submission" date="2020-04" db="EMBL/GenBank/DDBJ databases">
        <authorList>
            <person name="Zhang T."/>
        </authorList>
    </citation>
    <scope>NUCLEOTIDE SEQUENCE</scope>
    <source>
        <strain evidence="12">HKST-UBA09</strain>
    </source>
</reference>
<evidence type="ECO:0000256" key="7">
    <source>
        <dbReference type="ARBA" id="ARBA00023163"/>
    </source>
</evidence>
<feature type="domain" description="DNA-directed RNA polymerase RpoA/D/Rpb3-type" evidence="11">
    <location>
        <begin position="18"/>
        <end position="198"/>
    </location>
</feature>
<evidence type="ECO:0000256" key="10">
    <source>
        <dbReference type="ARBA" id="ARBA00048552"/>
    </source>
</evidence>
<evidence type="ECO:0000259" key="11">
    <source>
        <dbReference type="SMART" id="SM00662"/>
    </source>
</evidence>
<evidence type="ECO:0000256" key="3">
    <source>
        <dbReference type="ARBA" id="ARBA00015972"/>
    </source>
</evidence>
<evidence type="ECO:0000256" key="4">
    <source>
        <dbReference type="ARBA" id="ARBA00022478"/>
    </source>
</evidence>
<keyword evidence="6" id="KW-0548">Nucleotidyltransferase</keyword>
<evidence type="ECO:0000256" key="8">
    <source>
        <dbReference type="ARBA" id="ARBA00032524"/>
    </source>
</evidence>
<evidence type="ECO:0000313" key="13">
    <source>
        <dbReference type="Proteomes" id="UP000714915"/>
    </source>
</evidence>
<comment type="caution">
    <text evidence="12">The sequence shown here is derived from an EMBL/GenBank/DDBJ whole genome shotgun (WGS) entry which is preliminary data.</text>
</comment>
<dbReference type="GO" id="GO:0003899">
    <property type="term" value="F:DNA-directed RNA polymerase activity"/>
    <property type="evidence" value="ECO:0007669"/>
    <property type="project" value="UniProtKB-EC"/>
</dbReference>
<keyword evidence="4 12" id="KW-0240">DNA-directed RNA polymerase</keyword>
<reference evidence="12" key="2">
    <citation type="journal article" date="2021" name="Microbiome">
        <title>Successional dynamics and alternative stable states in a saline activated sludge microbial community over 9 years.</title>
        <authorList>
            <person name="Wang Y."/>
            <person name="Ye J."/>
            <person name="Ju F."/>
            <person name="Liu L."/>
            <person name="Boyd J.A."/>
            <person name="Deng Y."/>
            <person name="Parks D.H."/>
            <person name="Jiang X."/>
            <person name="Yin X."/>
            <person name="Woodcroft B.J."/>
            <person name="Tyson G.W."/>
            <person name="Hugenholtz P."/>
            <person name="Polz M.F."/>
            <person name="Zhang T."/>
        </authorList>
    </citation>
    <scope>NUCLEOTIDE SEQUENCE</scope>
    <source>
        <strain evidence="12">HKST-UBA09</strain>
    </source>
</reference>
<dbReference type="FunFam" id="2.170.120.12:FF:000001">
    <property type="entry name" value="DNA-directed RNA polymerase subunit alpha"/>
    <property type="match status" value="1"/>
</dbReference>
<evidence type="ECO:0000256" key="1">
    <source>
        <dbReference type="ARBA" id="ARBA00007123"/>
    </source>
</evidence>
<dbReference type="GO" id="GO:0046983">
    <property type="term" value="F:protein dimerization activity"/>
    <property type="evidence" value="ECO:0007669"/>
    <property type="project" value="InterPro"/>
</dbReference>
<dbReference type="Proteomes" id="UP000714915">
    <property type="component" value="Unassembled WGS sequence"/>
</dbReference>
<dbReference type="InterPro" id="IPR011263">
    <property type="entry name" value="DNA-dir_RNA_pol_RpoA/D/Rpb3"/>
</dbReference>
<feature type="non-terminal residue" evidence="12">
    <location>
        <position position="202"/>
    </location>
</feature>
<dbReference type="Gene3D" id="2.170.120.12">
    <property type="entry name" value="DNA-directed RNA polymerase, insert domain"/>
    <property type="match status" value="1"/>
</dbReference>
<keyword evidence="7" id="KW-0804">Transcription</keyword>
<dbReference type="SUPFAM" id="SSF55257">
    <property type="entry name" value="RBP11-like subunits of RNA polymerase"/>
    <property type="match status" value="1"/>
</dbReference>
<sequence length="202" mass="21704">MFPINEFKITVVSESDTEGVFSVGPLPKGYANTVGTVFRRILLSSIPGAAITSVKLNGVQHEYTTIAGLKDDVLSVVLAMKGIALVSRSDDPVTLKLNKKGEKGKAVEVTAADLEKNPLVDVINPDYVITTLADEKAKLDVEVTVEKGIGYSLPQEEKREEVGMIPVDAIFSPIKLVAVDAKNARVGQQTDLDALEVRIVTN</sequence>
<evidence type="ECO:0000313" key="12">
    <source>
        <dbReference type="EMBL" id="MCA9387397.1"/>
    </source>
</evidence>